<dbReference type="GeneID" id="77934839"/>
<dbReference type="KEGG" id="vg:77934839"/>
<dbReference type="RefSeq" id="YP_010658877.1">
    <property type="nucleotide sequence ID" value="NC_070861.1"/>
</dbReference>
<keyword evidence="3" id="KW-1185">Reference proteome</keyword>
<proteinExistence type="predicted"/>
<keyword evidence="1" id="KW-1133">Transmembrane helix</keyword>
<name>A0AAE7WFG8_9CAUD</name>
<keyword evidence="1" id="KW-0472">Membrane</keyword>
<evidence type="ECO:0000313" key="2">
    <source>
        <dbReference type="EMBL" id="QYN79890.1"/>
    </source>
</evidence>
<accession>A0AAE7WFG8</accession>
<evidence type="ECO:0000313" key="3">
    <source>
        <dbReference type="Proteomes" id="UP000828444"/>
    </source>
</evidence>
<sequence length="37" mass="4175">MNNYKPEATMADTLLALISAVALLTAIYFIDNKYPRK</sequence>
<evidence type="ECO:0000256" key="1">
    <source>
        <dbReference type="SAM" id="Phobius"/>
    </source>
</evidence>
<feature type="transmembrane region" description="Helical" evidence="1">
    <location>
        <begin position="13"/>
        <end position="30"/>
    </location>
</feature>
<dbReference type="Proteomes" id="UP000828444">
    <property type="component" value="Segment"/>
</dbReference>
<keyword evidence="1" id="KW-0812">Transmembrane</keyword>
<reference evidence="2" key="1">
    <citation type="journal article" date="2021" name="Viruses">
        <title>Novel Viruses That Lyse Plant and Human Strains of Kosakonia cowanii.</title>
        <authorList>
            <person name="Petrzik K."/>
            <person name="Brazdova S."/>
            <person name="Krawczyk K."/>
        </authorList>
    </citation>
    <scope>NUCLEOTIDE SEQUENCE</scope>
</reference>
<dbReference type="EMBL" id="MZ348421">
    <property type="protein sequence ID" value="QYN79890.1"/>
    <property type="molecule type" value="Genomic_DNA"/>
</dbReference>
<protein>
    <submittedName>
        <fullName evidence="2">Uncharacterized protein</fullName>
    </submittedName>
</protein>
<organism evidence="2 3">
    <name type="scientific">Kosakonia phage Kc283</name>
    <dbReference type="NCBI Taxonomy" id="2863195"/>
    <lineage>
        <taxon>Viruses</taxon>
        <taxon>Duplodnaviria</taxon>
        <taxon>Heunggongvirae</taxon>
        <taxon>Uroviricota</taxon>
        <taxon>Caudoviricetes</taxon>
        <taxon>Schitoviridae</taxon>
        <taxon>Cbunavirus</taxon>
        <taxon>Cbunavirus Kc283</taxon>
    </lineage>
</organism>